<evidence type="ECO:0000256" key="1">
    <source>
        <dbReference type="ARBA" id="ARBA00022531"/>
    </source>
</evidence>
<dbReference type="AlphaFoldDB" id="A0A2T1GMI4"/>
<gene>
    <name evidence="4" type="ORF">C7B77_02215</name>
</gene>
<dbReference type="GO" id="GO:0016491">
    <property type="term" value="F:oxidoreductase activity"/>
    <property type="evidence" value="ECO:0007669"/>
    <property type="project" value="InterPro"/>
</dbReference>
<organism evidence="4 5">
    <name type="scientific">Chamaesiphon polymorphus CCALA 037</name>
    <dbReference type="NCBI Taxonomy" id="2107692"/>
    <lineage>
        <taxon>Bacteria</taxon>
        <taxon>Bacillati</taxon>
        <taxon>Cyanobacteriota</taxon>
        <taxon>Cyanophyceae</taxon>
        <taxon>Gomontiellales</taxon>
        <taxon>Chamaesiphonaceae</taxon>
        <taxon>Chamaesiphon</taxon>
    </lineage>
</organism>
<dbReference type="InterPro" id="IPR027387">
    <property type="entry name" value="Cytb/b6-like_sf"/>
</dbReference>
<dbReference type="InterPro" id="IPR016174">
    <property type="entry name" value="Di-haem_cyt_TM"/>
</dbReference>
<dbReference type="GO" id="GO:0009055">
    <property type="term" value="F:electron transfer activity"/>
    <property type="evidence" value="ECO:0007669"/>
    <property type="project" value="InterPro"/>
</dbReference>
<keyword evidence="5" id="KW-1185">Reference proteome</keyword>
<sequence>MIKDTTVRLQQLATIIAVSILSLVLTAAISGLLLAFYYEPSAGAAYSSLKEIDTRINFGWLILTVHHLAGNGFTILALIQIIVMFFGEQFRPAWIVAWVSGILLTLNAVGLGWTSMILDWSQQGFWRFKIELGTISAIPLIGPTLSTILTGGEAISTETVVHLYTLHSYILSIVAIGLSIFHLAGLSVQEQEIETAIAPELDPPS</sequence>
<keyword evidence="1" id="KW-0602">Photosynthesis</keyword>
<reference evidence="4 5" key="1">
    <citation type="submission" date="2018-03" db="EMBL/GenBank/DDBJ databases">
        <title>The ancient ancestry and fast evolution of plastids.</title>
        <authorList>
            <person name="Moore K.R."/>
            <person name="Magnabosco C."/>
            <person name="Momper L."/>
            <person name="Gold D.A."/>
            <person name="Bosak T."/>
            <person name="Fournier G.P."/>
        </authorList>
    </citation>
    <scope>NUCLEOTIDE SEQUENCE [LARGE SCALE GENOMIC DNA]</scope>
    <source>
        <strain evidence="4 5">CCALA 037</strain>
    </source>
</reference>
<dbReference type="PANTHER" id="PTHR19271">
    <property type="entry name" value="CYTOCHROME B"/>
    <property type="match status" value="1"/>
</dbReference>
<dbReference type="PROSITE" id="PS51002">
    <property type="entry name" value="CYTB_NTER"/>
    <property type="match status" value="1"/>
</dbReference>
<dbReference type="GO" id="GO:0015979">
    <property type="term" value="P:photosynthesis"/>
    <property type="evidence" value="ECO:0007669"/>
    <property type="project" value="UniProtKB-KW"/>
</dbReference>
<dbReference type="PANTHER" id="PTHR19271:SF16">
    <property type="entry name" value="CYTOCHROME B"/>
    <property type="match status" value="1"/>
</dbReference>
<keyword evidence="2" id="KW-0472">Membrane</keyword>
<dbReference type="SUPFAM" id="SSF81342">
    <property type="entry name" value="Transmembrane di-heme cytochromes"/>
    <property type="match status" value="1"/>
</dbReference>
<dbReference type="Pfam" id="PF00033">
    <property type="entry name" value="Cytochrome_B"/>
    <property type="match status" value="1"/>
</dbReference>
<evidence type="ECO:0000259" key="3">
    <source>
        <dbReference type="PROSITE" id="PS51002"/>
    </source>
</evidence>
<evidence type="ECO:0000256" key="2">
    <source>
        <dbReference type="SAM" id="Phobius"/>
    </source>
</evidence>
<feature type="transmembrane region" description="Helical" evidence="2">
    <location>
        <begin position="93"/>
        <end position="118"/>
    </location>
</feature>
<keyword evidence="2" id="KW-1133">Transmembrane helix</keyword>
<evidence type="ECO:0000313" key="4">
    <source>
        <dbReference type="EMBL" id="PSB59107.1"/>
    </source>
</evidence>
<feature type="domain" description="Cytochrome b/b6 N-terminal region profile" evidence="3">
    <location>
        <begin position="1"/>
        <end position="195"/>
    </location>
</feature>
<accession>A0A2T1GMI4</accession>
<dbReference type="RefSeq" id="WP_106299889.1">
    <property type="nucleotide sequence ID" value="NZ_PVWO01000014.1"/>
</dbReference>
<dbReference type="Proteomes" id="UP000238937">
    <property type="component" value="Unassembled WGS sequence"/>
</dbReference>
<dbReference type="Gene3D" id="1.20.810.10">
    <property type="entry name" value="Cytochrome Bc1 Complex, Chain C"/>
    <property type="match status" value="1"/>
</dbReference>
<proteinExistence type="predicted"/>
<protein>
    <submittedName>
        <fullName evidence="4">Cytochrome B6</fullName>
    </submittedName>
</protein>
<comment type="caution">
    <text evidence="4">The sequence shown here is derived from an EMBL/GenBank/DDBJ whole genome shotgun (WGS) entry which is preliminary data.</text>
</comment>
<dbReference type="OrthoDB" id="9804503at2"/>
<name>A0A2T1GMI4_9CYAN</name>
<feature type="transmembrane region" description="Helical" evidence="2">
    <location>
        <begin position="166"/>
        <end position="186"/>
    </location>
</feature>
<keyword evidence="2" id="KW-0812">Transmembrane</keyword>
<dbReference type="GO" id="GO:0016020">
    <property type="term" value="C:membrane"/>
    <property type="evidence" value="ECO:0007669"/>
    <property type="project" value="InterPro"/>
</dbReference>
<feature type="transmembrane region" description="Helical" evidence="2">
    <location>
        <begin position="58"/>
        <end position="86"/>
    </location>
</feature>
<feature type="transmembrane region" description="Helical" evidence="2">
    <location>
        <begin position="12"/>
        <end position="38"/>
    </location>
</feature>
<dbReference type="GO" id="GO:0022904">
    <property type="term" value="P:respiratory electron transport chain"/>
    <property type="evidence" value="ECO:0007669"/>
    <property type="project" value="InterPro"/>
</dbReference>
<dbReference type="InterPro" id="IPR005797">
    <property type="entry name" value="Cyt_b/b6_N"/>
</dbReference>
<dbReference type="EMBL" id="PVWO01000014">
    <property type="protein sequence ID" value="PSB59107.1"/>
    <property type="molecule type" value="Genomic_DNA"/>
</dbReference>
<evidence type="ECO:0000313" key="5">
    <source>
        <dbReference type="Proteomes" id="UP000238937"/>
    </source>
</evidence>